<protein>
    <submittedName>
        <fullName evidence="1">Uncharacterized protein</fullName>
    </submittedName>
</protein>
<evidence type="ECO:0000313" key="1">
    <source>
        <dbReference type="EMBL" id="KFI28316.1"/>
    </source>
</evidence>
<dbReference type="AlphaFoldDB" id="A0A086Y216"/>
<comment type="caution">
    <text evidence="1">The sequence shown here is derived from an EMBL/GenBank/DDBJ whole genome shotgun (WGS) entry which is preliminary data.</text>
</comment>
<dbReference type="Proteomes" id="UP000028826">
    <property type="component" value="Unassembled WGS sequence"/>
</dbReference>
<evidence type="ECO:0000313" key="2">
    <source>
        <dbReference type="Proteomes" id="UP000028826"/>
    </source>
</evidence>
<sequence length="247" mass="27688">MSDIQDRSKDRSKDRTKDRTKDPRLDQESRLAEFRRVATEIAADAPTIVKIAINRLIRDHNPLYDGSSHSAGRAGRQSGNVSELTAIAELKPGGAERLRRIFDLTGGNFDGAQKVSTLHNMRFVFIDDDTRIIFATAYDGDWDTYINDFATKIPDLMDLLFANIEGWPGITSPTVKDFIADLQIDAAGWFVANPQVTVVDVRRYQRMDRALQQFLDKMSGNRDMDDTTRAALEDLSAAVSVPEGVDY</sequence>
<dbReference type="OrthoDB" id="116741at2"/>
<reference evidence="1 2" key="1">
    <citation type="submission" date="2014-03" db="EMBL/GenBank/DDBJ databases">
        <title>Genome of Haematobacter massiliensis CCUG 47968.</title>
        <authorList>
            <person name="Wang D."/>
            <person name="Wang G."/>
        </authorList>
    </citation>
    <scope>NUCLEOTIDE SEQUENCE [LARGE SCALE GENOMIC DNA]</scope>
    <source>
        <strain evidence="1 2">CCUG 47968</strain>
    </source>
</reference>
<dbReference type="STRING" id="195105.CN97_18715"/>
<dbReference type="GeneID" id="39676369"/>
<dbReference type="RefSeq" id="WP_051911218.1">
    <property type="nucleotide sequence ID" value="NZ_CAMIFG010000018.1"/>
</dbReference>
<dbReference type="eggNOG" id="ENOG502Z83G">
    <property type="taxonomic scope" value="Bacteria"/>
</dbReference>
<proteinExistence type="predicted"/>
<accession>A0A086Y216</accession>
<gene>
    <name evidence="1" type="ORF">CN97_18715</name>
</gene>
<organism evidence="1 2">
    <name type="scientific">Haematobacter massiliensis</name>
    <dbReference type="NCBI Taxonomy" id="195105"/>
    <lineage>
        <taxon>Bacteria</taxon>
        <taxon>Pseudomonadati</taxon>
        <taxon>Pseudomonadota</taxon>
        <taxon>Alphaproteobacteria</taxon>
        <taxon>Rhodobacterales</taxon>
        <taxon>Paracoccaceae</taxon>
        <taxon>Haematobacter</taxon>
    </lineage>
</organism>
<keyword evidence="2" id="KW-1185">Reference proteome</keyword>
<dbReference type="EMBL" id="JGYG01000008">
    <property type="protein sequence ID" value="KFI28316.1"/>
    <property type="molecule type" value="Genomic_DNA"/>
</dbReference>
<name>A0A086Y216_9RHOB</name>